<feature type="chain" id="PRO_5042932902" description="Lipase" evidence="4">
    <location>
        <begin position="20"/>
        <end position="425"/>
    </location>
</feature>
<dbReference type="Pfam" id="PF04083">
    <property type="entry name" value="Abhydro_lipase"/>
    <property type="match status" value="1"/>
</dbReference>
<dbReference type="GO" id="GO:0016042">
    <property type="term" value="P:lipid catabolic process"/>
    <property type="evidence" value="ECO:0007669"/>
    <property type="project" value="UniProtKB-KW"/>
</dbReference>
<dbReference type="PANTHER" id="PTHR11005">
    <property type="entry name" value="LYSOSOMAL ACID LIPASE-RELATED"/>
    <property type="match status" value="1"/>
</dbReference>
<dbReference type="FunFam" id="3.40.50.1820:FF:000126">
    <property type="entry name" value="Lipase"/>
    <property type="match status" value="1"/>
</dbReference>
<evidence type="ECO:0000313" key="7">
    <source>
        <dbReference type="Proteomes" id="UP001374535"/>
    </source>
</evidence>
<evidence type="ECO:0000256" key="1">
    <source>
        <dbReference type="ARBA" id="ARBA00010701"/>
    </source>
</evidence>
<dbReference type="EMBL" id="CP144691">
    <property type="protein sequence ID" value="WVY92912.1"/>
    <property type="molecule type" value="Genomic_DNA"/>
</dbReference>
<dbReference type="PIRSF" id="PIRSF000862">
    <property type="entry name" value="Steryl_ester_lip"/>
    <property type="match status" value="1"/>
</dbReference>
<name>A0AAQ3MKN8_VIGMU</name>
<evidence type="ECO:0000259" key="5">
    <source>
        <dbReference type="Pfam" id="PF04083"/>
    </source>
</evidence>
<dbReference type="AlphaFoldDB" id="A0AAQ3MKN8"/>
<keyword evidence="2" id="KW-0378">Hydrolase</keyword>
<dbReference type="SUPFAM" id="SSF53474">
    <property type="entry name" value="alpha/beta-Hydrolases"/>
    <property type="match status" value="1"/>
</dbReference>
<proteinExistence type="inferred from homology"/>
<accession>A0AAQ3MKN8</accession>
<keyword evidence="4" id="KW-0732">Signal</keyword>
<reference evidence="6 7" key="1">
    <citation type="journal article" date="2023" name="Life. Sci Alliance">
        <title>Evolutionary insights into 3D genome organization and epigenetic landscape of Vigna mungo.</title>
        <authorList>
            <person name="Junaid A."/>
            <person name="Singh B."/>
            <person name="Bhatia S."/>
        </authorList>
    </citation>
    <scope>NUCLEOTIDE SEQUENCE [LARGE SCALE GENOMIC DNA]</scope>
    <source>
        <strain evidence="6">Urdbean</strain>
    </source>
</reference>
<keyword evidence="7" id="KW-1185">Reference proteome</keyword>
<feature type="active site" description="Charge relay system" evidence="3">
    <location>
        <position position="401"/>
    </location>
</feature>
<dbReference type="GO" id="GO:0016788">
    <property type="term" value="F:hydrolase activity, acting on ester bonds"/>
    <property type="evidence" value="ECO:0007669"/>
    <property type="project" value="InterPro"/>
</dbReference>
<dbReference type="InterPro" id="IPR006693">
    <property type="entry name" value="AB_hydrolase_lipase"/>
</dbReference>
<evidence type="ECO:0000313" key="6">
    <source>
        <dbReference type="EMBL" id="WVY92912.1"/>
    </source>
</evidence>
<gene>
    <name evidence="6" type="ORF">V8G54_032000</name>
</gene>
<dbReference type="Proteomes" id="UP001374535">
    <property type="component" value="Chromosome 10"/>
</dbReference>
<keyword evidence="2" id="KW-0442">Lipid degradation</keyword>
<dbReference type="Gene3D" id="3.40.50.1820">
    <property type="entry name" value="alpha/beta hydrolase"/>
    <property type="match status" value="1"/>
</dbReference>
<dbReference type="InterPro" id="IPR025483">
    <property type="entry name" value="Lipase_euk"/>
</dbReference>
<evidence type="ECO:0000256" key="2">
    <source>
        <dbReference type="PIRNR" id="PIRNR000862"/>
    </source>
</evidence>
<feature type="active site" description="Charge relay system" evidence="3">
    <location>
        <position position="368"/>
    </location>
</feature>
<organism evidence="6 7">
    <name type="scientific">Vigna mungo</name>
    <name type="common">Black gram</name>
    <name type="synonym">Phaseolus mungo</name>
    <dbReference type="NCBI Taxonomy" id="3915"/>
    <lineage>
        <taxon>Eukaryota</taxon>
        <taxon>Viridiplantae</taxon>
        <taxon>Streptophyta</taxon>
        <taxon>Embryophyta</taxon>
        <taxon>Tracheophyta</taxon>
        <taxon>Spermatophyta</taxon>
        <taxon>Magnoliopsida</taxon>
        <taxon>eudicotyledons</taxon>
        <taxon>Gunneridae</taxon>
        <taxon>Pentapetalae</taxon>
        <taxon>rosids</taxon>
        <taxon>fabids</taxon>
        <taxon>Fabales</taxon>
        <taxon>Fabaceae</taxon>
        <taxon>Papilionoideae</taxon>
        <taxon>50 kb inversion clade</taxon>
        <taxon>NPAAA clade</taxon>
        <taxon>indigoferoid/millettioid clade</taxon>
        <taxon>Phaseoleae</taxon>
        <taxon>Vigna</taxon>
    </lineage>
</organism>
<feature type="domain" description="Partial AB-hydrolase lipase" evidence="5">
    <location>
        <begin position="47"/>
        <end position="102"/>
    </location>
</feature>
<keyword evidence="2" id="KW-0443">Lipid metabolism</keyword>
<evidence type="ECO:0000256" key="4">
    <source>
        <dbReference type="SAM" id="SignalP"/>
    </source>
</evidence>
<evidence type="ECO:0000256" key="3">
    <source>
        <dbReference type="PIRSR" id="PIRSR000862-1"/>
    </source>
</evidence>
<comment type="similarity">
    <text evidence="1 2">Belongs to the AB hydrolase superfamily. Lipase family.</text>
</comment>
<dbReference type="InterPro" id="IPR029058">
    <property type="entry name" value="AB_hydrolase_fold"/>
</dbReference>
<sequence length="425" mass="47468">MANIVVSLVSIALLSLTTAQGSTNFHGIPSSVTDHDFHIDGICETAVETKGYQCEEHKVETDDGYILSLQRLPAGRSGHKADKPPVLLQHGLFCDALSWLINPPDEALGFILADNGYDVWISNTRGTKYSRSHRSLSPNDAAFWNWSWDELASYDLPALVKYVHNNTAQKIHYVGHSLGTLMAFTAFSRGQVLDMLRSAALLSPISHMRQVNSPIARTFADTFLAEVRQASSFKYQFIYFIEFDEMIPSVVAKILDLVTSREGSTRLVEGICKTLRIDCSKPLAYFTGPNCCLNSTLLNSLLDHGLQSTATKNLIHLSQMIRTGNIAKYDYGNILKNRQNYGQPFPPPYDLTAIPKDFPLFVSYGGLDMLSEVNGVKLLLNDLKSHDANNLVVLFRKEYAHVDFFMATNVKQVLYDPIISFFQVN</sequence>
<protein>
    <recommendedName>
        <fullName evidence="2">Lipase</fullName>
    </recommendedName>
</protein>
<feature type="signal peptide" evidence="4">
    <location>
        <begin position="1"/>
        <end position="19"/>
    </location>
</feature>
<feature type="active site" description="Nucleophile" evidence="3">
    <location>
        <position position="177"/>
    </location>
</feature>